<protein>
    <submittedName>
        <fullName evidence="1">Uncharacterized protein</fullName>
    </submittedName>
</protein>
<sequence length="99" mass="10643">MLHFSEPYEASNGTVIITVTRTGWRSGVEHPVGIYSITASDTRWLPALDSNRHALIGVCTGLIAATLATIAVARRPPWPSLTPEVMVALAQAKAPARHE</sequence>
<comment type="caution">
    <text evidence="1">The sequence shown here is derived from an EMBL/GenBank/DDBJ whole genome shotgun (WGS) entry which is preliminary data.</text>
</comment>
<evidence type="ECO:0000313" key="1">
    <source>
        <dbReference type="EMBL" id="NMO04850.1"/>
    </source>
</evidence>
<accession>A0A848L1G4</accession>
<proteinExistence type="predicted"/>
<dbReference type="AlphaFoldDB" id="A0A848L1G4"/>
<dbReference type="RefSeq" id="WP_170197356.1">
    <property type="nucleotide sequence ID" value="NZ_JABBNB010000042.1"/>
</dbReference>
<gene>
    <name evidence="1" type="ORF">HH308_26855</name>
</gene>
<reference evidence="1 2" key="1">
    <citation type="submission" date="2020-04" db="EMBL/GenBank/DDBJ databases">
        <title>Gordonia sp. nov. TBRC 11910.</title>
        <authorList>
            <person name="Suriyachadkun C."/>
        </authorList>
    </citation>
    <scope>NUCLEOTIDE SEQUENCE [LARGE SCALE GENOMIC DNA]</scope>
    <source>
        <strain evidence="1 2">TBRC 11910</strain>
    </source>
</reference>
<dbReference type="EMBL" id="JABBNB010000042">
    <property type="protein sequence ID" value="NMO04850.1"/>
    <property type="molecule type" value="Genomic_DNA"/>
</dbReference>
<name>A0A848L1G4_9ACTN</name>
<evidence type="ECO:0000313" key="2">
    <source>
        <dbReference type="Proteomes" id="UP000550729"/>
    </source>
</evidence>
<keyword evidence="2" id="KW-1185">Reference proteome</keyword>
<organism evidence="1 2">
    <name type="scientific">Gordonia asplenii</name>
    <dbReference type="NCBI Taxonomy" id="2725283"/>
    <lineage>
        <taxon>Bacteria</taxon>
        <taxon>Bacillati</taxon>
        <taxon>Actinomycetota</taxon>
        <taxon>Actinomycetes</taxon>
        <taxon>Mycobacteriales</taxon>
        <taxon>Gordoniaceae</taxon>
        <taxon>Gordonia</taxon>
    </lineage>
</organism>
<dbReference type="Proteomes" id="UP000550729">
    <property type="component" value="Unassembled WGS sequence"/>
</dbReference>